<keyword evidence="5" id="KW-1185">Reference proteome</keyword>
<dbReference type="OrthoDB" id="6359117at2759"/>
<dbReference type="Proteomes" id="UP000440578">
    <property type="component" value="Unassembled WGS sequence"/>
</dbReference>
<evidence type="ECO:0000313" key="4">
    <source>
        <dbReference type="EMBL" id="KAF0304615.1"/>
    </source>
</evidence>
<dbReference type="AlphaFoldDB" id="A0A6A4WD97"/>
<protein>
    <submittedName>
        <fullName evidence="4">Larval cuticle protein LCP-14</fullName>
    </submittedName>
</protein>
<proteinExistence type="predicted"/>
<name>A0A6A4WD97_AMPAM</name>
<dbReference type="InterPro" id="IPR050468">
    <property type="entry name" value="Cuticle_Struct_Prot"/>
</dbReference>
<evidence type="ECO:0000256" key="3">
    <source>
        <dbReference type="SAM" id="SignalP"/>
    </source>
</evidence>
<feature type="signal peptide" evidence="3">
    <location>
        <begin position="1"/>
        <end position="15"/>
    </location>
</feature>
<dbReference type="Pfam" id="PF00379">
    <property type="entry name" value="Chitin_bind_4"/>
    <property type="match status" value="1"/>
</dbReference>
<evidence type="ECO:0000313" key="5">
    <source>
        <dbReference type="Proteomes" id="UP000440578"/>
    </source>
</evidence>
<dbReference type="GO" id="GO:0062129">
    <property type="term" value="C:chitin-based extracellular matrix"/>
    <property type="evidence" value="ECO:0007669"/>
    <property type="project" value="TreeGrafter"/>
</dbReference>
<keyword evidence="1 2" id="KW-0193">Cuticle</keyword>
<keyword evidence="3" id="KW-0732">Signal</keyword>
<dbReference type="PRINTS" id="PR00947">
    <property type="entry name" value="CUTICLE"/>
</dbReference>
<dbReference type="InterPro" id="IPR000618">
    <property type="entry name" value="Insect_cuticle"/>
</dbReference>
<sequence>MKLVILCLCVAAAVARPQDTPPAELLRLDSTQNEDGSFQYAFETSDPITVEAAGQAKQIGEEIGVVMQGSYSFETPEGQTITINWVADENGFQPQGDAIPVAPAV</sequence>
<dbReference type="EMBL" id="VIIS01000825">
    <property type="protein sequence ID" value="KAF0304615.1"/>
    <property type="molecule type" value="Genomic_DNA"/>
</dbReference>
<gene>
    <name evidence="4" type="primary">LCP-14_6</name>
    <name evidence="4" type="ORF">FJT64_002661</name>
</gene>
<dbReference type="PANTHER" id="PTHR10380">
    <property type="entry name" value="CUTICLE PROTEIN"/>
    <property type="match status" value="1"/>
</dbReference>
<dbReference type="GO" id="GO:0008010">
    <property type="term" value="F:structural constituent of chitin-based larval cuticle"/>
    <property type="evidence" value="ECO:0007669"/>
    <property type="project" value="TreeGrafter"/>
</dbReference>
<accession>A0A6A4WD97</accession>
<dbReference type="PANTHER" id="PTHR10380:SF173">
    <property type="entry name" value="CUTICULAR PROTEIN 47EF, ISOFORM C-RELATED"/>
    <property type="match status" value="1"/>
</dbReference>
<dbReference type="PROSITE" id="PS51155">
    <property type="entry name" value="CHIT_BIND_RR_2"/>
    <property type="match status" value="1"/>
</dbReference>
<reference evidence="4 5" key="1">
    <citation type="submission" date="2019-07" db="EMBL/GenBank/DDBJ databases">
        <title>Draft genome assembly of a fouling barnacle, Amphibalanus amphitrite (Darwin, 1854): The first reference genome for Thecostraca.</title>
        <authorList>
            <person name="Kim W."/>
        </authorList>
    </citation>
    <scope>NUCLEOTIDE SEQUENCE [LARGE SCALE GENOMIC DNA]</scope>
    <source>
        <strain evidence="4">SNU_AA5</strain>
        <tissue evidence="4">Soma without cirri and trophi</tissue>
    </source>
</reference>
<feature type="chain" id="PRO_5025651922" evidence="3">
    <location>
        <begin position="16"/>
        <end position="105"/>
    </location>
</feature>
<comment type="caution">
    <text evidence="4">The sequence shown here is derived from an EMBL/GenBank/DDBJ whole genome shotgun (WGS) entry which is preliminary data.</text>
</comment>
<evidence type="ECO:0000256" key="2">
    <source>
        <dbReference type="PROSITE-ProRule" id="PRU00497"/>
    </source>
</evidence>
<evidence type="ECO:0000256" key="1">
    <source>
        <dbReference type="ARBA" id="ARBA00022460"/>
    </source>
</evidence>
<organism evidence="4 5">
    <name type="scientific">Amphibalanus amphitrite</name>
    <name type="common">Striped barnacle</name>
    <name type="synonym">Balanus amphitrite</name>
    <dbReference type="NCBI Taxonomy" id="1232801"/>
    <lineage>
        <taxon>Eukaryota</taxon>
        <taxon>Metazoa</taxon>
        <taxon>Ecdysozoa</taxon>
        <taxon>Arthropoda</taxon>
        <taxon>Crustacea</taxon>
        <taxon>Multicrustacea</taxon>
        <taxon>Cirripedia</taxon>
        <taxon>Thoracica</taxon>
        <taxon>Thoracicalcarea</taxon>
        <taxon>Balanomorpha</taxon>
        <taxon>Balanoidea</taxon>
        <taxon>Balanidae</taxon>
        <taxon>Amphibalaninae</taxon>
        <taxon>Amphibalanus</taxon>
    </lineage>
</organism>